<evidence type="ECO:0000313" key="2">
    <source>
        <dbReference type="Proteomes" id="UP001165492"/>
    </source>
</evidence>
<gene>
    <name evidence="1" type="ORF">LMF89_09995</name>
</gene>
<dbReference type="RefSeq" id="WP_229534914.1">
    <property type="nucleotide sequence ID" value="NZ_JAJHJB010000011.1"/>
</dbReference>
<keyword evidence="2" id="KW-1185">Reference proteome</keyword>
<protein>
    <submittedName>
        <fullName evidence="1">Uncharacterized protein</fullName>
    </submittedName>
</protein>
<name>A0ABS8HRI6_9FIRM</name>
<proteinExistence type="predicted"/>
<reference evidence="1" key="1">
    <citation type="submission" date="2021-11" db="EMBL/GenBank/DDBJ databases">
        <title>Description of a new species Pelosinus isolated from the bottom sediments of Lake Baikal.</title>
        <authorList>
            <person name="Zakharyuk A."/>
        </authorList>
    </citation>
    <scope>NUCLEOTIDE SEQUENCE</scope>
    <source>
        <strain evidence="1">Bkl1</strain>
    </source>
</reference>
<evidence type="ECO:0000313" key="1">
    <source>
        <dbReference type="EMBL" id="MCC5465685.1"/>
    </source>
</evidence>
<accession>A0ABS8HRI6</accession>
<comment type="caution">
    <text evidence="1">The sequence shown here is derived from an EMBL/GenBank/DDBJ whole genome shotgun (WGS) entry which is preliminary data.</text>
</comment>
<sequence>MQPIIKVSPIRKMGAAYLQISQQNQMTNIQKSSKYNKRNFGSKITRQKADVVEISDQGLRALQQQEYLASPAQSSTAPLSYASRLIANYEK</sequence>
<dbReference type="Proteomes" id="UP001165492">
    <property type="component" value="Unassembled WGS sequence"/>
</dbReference>
<organism evidence="1 2">
    <name type="scientific">Pelosinus baikalensis</name>
    <dbReference type="NCBI Taxonomy" id="2892015"/>
    <lineage>
        <taxon>Bacteria</taxon>
        <taxon>Bacillati</taxon>
        <taxon>Bacillota</taxon>
        <taxon>Negativicutes</taxon>
        <taxon>Selenomonadales</taxon>
        <taxon>Sporomusaceae</taxon>
        <taxon>Pelosinus</taxon>
    </lineage>
</organism>
<dbReference type="EMBL" id="JAJHJB010000011">
    <property type="protein sequence ID" value="MCC5465685.1"/>
    <property type="molecule type" value="Genomic_DNA"/>
</dbReference>